<keyword evidence="6 9" id="KW-0238">DNA-binding</keyword>
<dbReference type="InterPro" id="IPR000432">
    <property type="entry name" value="DNA_mismatch_repair_MutS_C"/>
</dbReference>
<dbReference type="PIRSF" id="PIRSF037677">
    <property type="entry name" value="DNA_mis_repair_Msh6"/>
    <property type="match status" value="1"/>
</dbReference>
<feature type="binding site" evidence="9">
    <location>
        <begin position="613"/>
        <end position="620"/>
    </location>
    <ligand>
        <name>ATP</name>
        <dbReference type="ChEBI" id="CHEBI:30616"/>
    </ligand>
</feature>
<proteinExistence type="inferred from homology"/>
<sequence>MELTPMMQQYLETKNRHPDEILFFRLGDFYEMFFDDAKLVSRELGLTLTSRSGNKEKTPMCGVPYHAAESYIAKLINKGYKVAIAEQIGDPKAKGLTKREVIKIVTPGTVLAESSLHDAQNNYIALIFEEEEALALAAADVSTGECFYGVYEGKAARQMLFDELYRLMMPELILMGEIAFRDELDEFLALRMPKCALTHRKAVFPDWKLRLTQHFDKDSLPRREFAQKAVAVLLDYLHETVKTDLSHINRLIYLDASANLVLDTYTLRNLEIIRNLRDGGKKDTLLDVLDFTKTAMGSRLLRKWLEYPLLSREKIERRLDGVAEFAADFSLREDVQAHCREIFDFERLLTRIEVGTANARDLVALKLSLGALPPLKARLAAVSAPLLREAEGGVALFEEIVSLLERAIVEEPGISLREGGIIKENYDAELDEYRHISHDSKKMLQQMEEREKELTGIKTLKIGYNKVFGYYIEVRRSGADLVPERYIRKQTLANAERYITEELKEFETKILGAQEKIVQIEYRLFTEIRETIKADLSRIQQTAQHIAVLDVLASLAEAANNYNYVRPKLAANGEISIRDGRHPLVERILTNDLFVPNDTELNHQECEVMLITGPNMAGKSTYMRQVALLTLMAQSGSFVPAKEMTFSPVDRIFTRIGASDDLVSGQSTFMVEMNEVAQILKYATKDSLVILDEIGRGTSTFDGMSIARAVVEYMRSKIHAKTLFATHYHELTDMEDERIKNYCIAVKERGAKVAFLRRIIRGSADKSYGIHVARLAGLPKNVTQRAQEILDEIEQCAGIAVSSKAPEQAAPQEEAALMGSLFAPSLRDTILSLDVMAMTPLEALNELYRLQQQVKGEEGKR</sequence>
<protein>
    <recommendedName>
        <fullName evidence="2 9">DNA mismatch repair protein MutS</fullName>
    </recommendedName>
</protein>
<dbReference type="InterPro" id="IPR016151">
    <property type="entry name" value="DNA_mismatch_repair_MutS_N"/>
</dbReference>
<dbReference type="Pfam" id="PF01624">
    <property type="entry name" value="MutS_I"/>
    <property type="match status" value="1"/>
</dbReference>
<keyword evidence="5 9" id="KW-0067">ATP-binding</keyword>
<dbReference type="Gene3D" id="1.10.1420.10">
    <property type="match status" value="2"/>
</dbReference>
<evidence type="ECO:0000313" key="12">
    <source>
        <dbReference type="EMBL" id="AEC00060.1"/>
    </source>
</evidence>
<dbReference type="FunFam" id="3.40.50.300:FF:000870">
    <property type="entry name" value="MutS protein homolog 4"/>
    <property type="match status" value="1"/>
</dbReference>
<dbReference type="GO" id="GO:0003684">
    <property type="term" value="F:damaged DNA binding"/>
    <property type="evidence" value="ECO:0007669"/>
    <property type="project" value="UniProtKB-UniRule"/>
</dbReference>
<dbReference type="PANTHER" id="PTHR11361">
    <property type="entry name" value="DNA MISMATCH REPAIR PROTEIN MUTS FAMILY MEMBER"/>
    <property type="match status" value="1"/>
</dbReference>
<dbReference type="RefSeq" id="WP_006192417.1">
    <property type="nucleotide sequence ID" value="NC_015437.1"/>
</dbReference>
<evidence type="ECO:0000313" key="14">
    <source>
        <dbReference type="Proteomes" id="UP000003505"/>
    </source>
</evidence>
<dbReference type="FunFam" id="3.40.1170.10:FF:000001">
    <property type="entry name" value="DNA mismatch repair protein MutS"/>
    <property type="match status" value="1"/>
</dbReference>
<dbReference type="InterPro" id="IPR027417">
    <property type="entry name" value="P-loop_NTPase"/>
</dbReference>
<keyword evidence="15" id="KW-1185">Reference proteome</keyword>
<dbReference type="FunFam" id="1.10.1420.10:FF:000001">
    <property type="entry name" value="DNA mismatch repair protein MutS"/>
    <property type="match status" value="1"/>
</dbReference>
<dbReference type="Pfam" id="PF05192">
    <property type="entry name" value="MutS_III"/>
    <property type="match status" value="1"/>
</dbReference>
<dbReference type="InterPro" id="IPR007696">
    <property type="entry name" value="DNA_mismatch_repair_MutS_core"/>
</dbReference>
<evidence type="ECO:0000313" key="15">
    <source>
        <dbReference type="Proteomes" id="UP000011124"/>
    </source>
</evidence>
<dbReference type="GO" id="GO:0006298">
    <property type="term" value="P:mismatch repair"/>
    <property type="evidence" value="ECO:0007669"/>
    <property type="project" value="UniProtKB-UniRule"/>
</dbReference>
<evidence type="ECO:0000256" key="6">
    <source>
        <dbReference type="ARBA" id="ARBA00023125"/>
    </source>
</evidence>
<dbReference type="Gene3D" id="3.40.1170.10">
    <property type="entry name" value="DNA repair protein MutS, domain I"/>
    <property type="match status" value="1"/>
</dbReference>
<comment type="function">
    <text evidence="8 9">This protein is involved in the repair of mismatches in DNA. It is possible that it carries out the mismatch recognition step. This protein has a weak ATPase activity.</text>
</comment>
<dbReference type="CDD" id="cd03284">
    <property type="entry name" value="ABC_MutS1"/>
    <property type="match status" value="1"/>
</dbReference>
<comment type="similarity">
    <text evidence="1 9 10">Belongs to the DNA mismatch repair MutS family.</text>
</comment>
<dbReference type="GO" id="GO:0005524">
    <property type="term" value="F:ATP binding"/>
    <property type="evidence" value="ECO:0007669"/>
    <property type="project" value="UniProtKB-UniRule"/>
</dbReference>
<dbReference type="InterPro" id="IPR036678">
    <property type="entry name" value="MutS_con_dom_sf"/>
</dbReference>
<dbReference type="KEGG" id="ssg:Selsp_1100"/>
<name>C9LUL0_SELS3</name>
<evidence type="ECO:0000256" key="9">
    <source>
        <dbReference type="HAMAP-Rule" id="MF_00096"/>
    </source>
</evidence>
<dbReference type="Proteomes" id="UP000011124">
    <property type="component" value="Chromosome"/>
</dbReference>
<dbReference type="STRING" id="546271.Selsp_1100"/>
<dbReference type="InterPro" id="IPR005748">
    <property type="entry name" value="DNA_mismatch_repair_MutS"/>
</dbReference>
<dbReference type="NCBIfam" id="NF003810">
    <property type="entry name" value="PRK05399.1"/>
    <property type="match status" value="1"/>
</dbReference>
<evidence type="ECO:0000256" key="8">
    <source>
        <dbReference type="ARBA" id="ARBA00024647"/>
    </source>
</evidence>
<dbReference type="PROSITE" id="PS00486">
    <property type="entry name" value="DNA_MISMATCH_REPAIR_2"/>
    <property type="match status" value="1"/>
</dbReference>
<dbReference type="Proteomes" id="UP000003505">
    <property type="component" value="Unassembled WGS sequence"/>
</dbReference>
<dbReference type="GO" id="GO:0005829">
    <property type="term" value="C:cytosol"/>
    <property type="evidence" value="ECO:0007669"/>
    <property type="project" value="TreeGrafter"/>
</dbReference>
<dbReference type="EMBL" id="CP002637">
    <property type="protein sequence ID" value="AEC00060.1"/>
    <property type="molecule type" value="Genomic_DNA"/>
</dbReference>
<dbReference type="InterPro" id="IPR007860">
    <property type="entry name" value="DNA_mmatch_repair_MutS_con_dom"/>
</dbReference>
<evidence type="ECO:0000256" key="10">
    <source>
        <dbReference type="RuleBase" id="RU003756"/>
    </source>
</evidence>
<dbReference type="OrthoDB" id="9802448at2"/>
<evidence type="ECO:0000256" key="5">
    <source>
        <dbReference type="ARBA" id="ARBA00022840"/>
    </source>
</evidence>
<dbReference type="SUPFAM" id="SSF53150">
    <property type="entry name" value="DNA repair protein MutS, domain II"/>
    <property type="match status" value="1"/>
</dbReference>
<dbReference type="eggNOG" id="COG0249">
    <property type="taxonomic scope" value="Bacteria"/>
</dbReference>
<evidence type="ECO:0000259" key="11">
    <source>
        <dbReference type="PROSITE" id="PS00486"/>
    </source>
</evidence>
<evidence type="ECO:0000256" key="7">
    <source>
        <dbReference type="ARBA" id="ARBA00023204"/>
    </source>
</evidence>
<reference evidence="13 14" key="1">
    <citation type="submission" date="2009-09" db="EMBL/GenBank/DDBJ databases">
        <authorList>
            <person name="Weinstock G."/>
            <person name="Sodergren E."/>
            <person name="Clifton S."/>
            <person name="Fulton L."/>
            <person name="Fulton B."/>
            <person name="Courtney L."/>
            <person name="Fronick C."/>
            <person name="Harrison M."/>
            <person name="Strong C."/>
            <person name="Farmer C."/>
            <person name="Delahaunty K."/>
            <person name="Markovic C."/>
            <person name="Hall O."/>
            <person name="Minx P."/>
            <person name="Tomlinson C."/>
            <person name="Mitreva M."/>
            <person name="Nelson J."/>
            <person name="Hou S."/>
            <person name="Wollam A."/>
            <person name="Pepin K.H."/>
            <person name="Johnson M."/>
            <person name="Bhonagiri V."/>
            <person name="Nash W.E."/>
            <person name="Warren W."/>
            <person name="Chinwalla A."/>
            <person name="Mardis E.R."/>
            <person name="Wilson R.K."/>
        </authorList>
    </citation>
    <scope>NUCLEOTIDE SEQUENCE [LARGE SCALE GENOMIC DNA]</scope>
    <source>
        <strain evidence="13">ATCC 35185</strain>
        <strain evidence="14">ATCC 35185 / DSM 20758 / VPI D19B-28</strain>
    </source>
</reference>
<evidence type="ECO:0000256" key="4">
    <source>
        <dbReference type="ARBA" id="ARBA00022763"/>
    </source>
</evidence>
<dbReference type="InterPro" id="IPR036187">
    <property type="entry name" value="DNA_mismatch_repair_MutS_sf"/>
</dbReference>
<dbReference type="Pfam" id="PF05188">
    <property type="entry name" value="MutS_II"/>
    <property type="match status" value="1"/>
</dbReference>
<dbReference type="Gene3D" id="3.40.50.300">
    <property type="entry name" value="P-loop containing nucleotide triphosphate hydrolases"/>
    <property type="match status" value="1"/>
</dbReference>
<dbReference type="EMBL" id="ACKP02000016">
    <property type="protein sequence ID" value="EEX77443.1"/>
    <property type="molecule type" value="Genomic_DNA"/>
</dbReference>
<keyword evidence="7 9" id="KW-0234">DNA repair</keyword>
<evidence type="ECO:0000256" key="3">
    <source>
        <dbReference type="ARBA" id="ARBA00022741"/>
    </source>
</evidence>
<dbReference type="SMART" id="SM00533">
    <property type="entry name" value="MUTSd"/>
    <property type="match status" value="1"/>
</dbReference>
<dbReference type="Pfam" id="PF05190">
    <property type="entry name" value="MutS_IV"/>
    <property type="match status" value="1"/>
</dbReference>
<dbReference type="HAMAP" id="MF_00096">
    <property type="entry name" value="MutS"/>
    <property type="match status" value="1"/>
</dbReference>
<dbReference type="InterPro" id="IPR045076">
    <property type="entry name" value="MutS"/>
</dbReference>
<evidence type="ECO:0000313" key="13">
    <source>
        <dbReference type="EMBL" id="EEX77443.1"/>
    </source>
</evidence>
<dbReference type="SUPFAM" id="SSF48334">
    <property type="entry name" value="DNA repair protein MutS, domain III"/>
    <property type="match status" value="1"/>
</dbReference>
<keyword evidence="4 9" id="KW-0227">DNA damage</keyword>
<accession>C9LUL0</accession>
<dbReference type="SUPFAM" id="SSF55271">
    <property type="entry name" value="DNA repair protein MutS, domain I"/>
    <property type="match status" value="1"/>
</dbReference>
<dbReference type="NCBIfam" id="TIGR01070">
    <property type="entry name" value="mutS1"/>
    <property type="match status" value="1"/>
</dbReference>
<organism evidence="13 14">
    <name type="scientific">Selenomonas sputigena (strain ATCC 35185 / DSM 20758 / CCUG 44933 / VPI D19B-28)</name>
    <dbReference type="NCBI Taxonomy" id="546271"/>
    <lineage>
        <taxon>Bacteria</taxon>
        <taxon>Bacillati</taxon>
        <taxon>Bacillota</taxon>
        <taxon>Negativicutes</taxon>
        <taxon>Selenomonadales</taxon>
        <taxon>Selenomonadaceae</taxon>
        <taxon>Selenomonas</taxon>
    </lineage>
</organism>
<keyword evidence="3 9" id="KW-0547">Nucleotide-binding</keyword>
<dbReference type="GO" id="GO:0030983">
    <property type="term" value="F:mismatched DNA binding"/>
    <property type="evidence" value="ECO:0007669"/>
    <property type="project" value="InterPro"/>
</dbReference>
<gene>
    <name evidence="9 13" type="primary">mutS</name>
    <name evidence="12" type="ordered locus">Selsp_1100</name>
    <name evidence="13" type="ORF">SELSPUOL_01146</name>
</gene>
<dbReference type="InterPro" id="IPR017261">
    <property type="entry name" value="DNA_mismatch_repair_MutS/MSH"/>
</dbReference>
<dbReference type="InterPro" id="IPR007695">
    <property type="entry name" value="DNA_mismatch_repair_MutS-lik_N"/>
</dbReference>
<dbReference type="SUPFAM" id="SSF52540">
    <property type="entry name" value="P-loop containing nucleoside triphosphate hydrolases"/>
    <property type="match status" value="1"/>
</dbReference>
<dbReference type="HOGENOM" id="CLU_002472_3_1_9"/>
<dbReference type="InterPro" id="IPR007861">
    <property type="entry name" value="DNA_mismatch_repair_MutS_clamp"/>
</dbReference>
<dbReference type="PANTHER" id="PTHR11361:SF34">
    <property type="entry name" value="DNA MISMATCH REPAIR PROTEIN MSH1, MITOCHONDRIAL"/>
    <property type="match status" value="1"/>
</dbReference>
<dbReference type="Gene3D" id="3.30.420.110">
    <property type="entry name" value="MutS, connector domain"/>
    <property type="match status" value="1"/>
</dbReference>
<evidence type="ECO:0000256" key="2">
    <source>
        <dbReference type="ARBA" id="ARBA00021982"/>
    </source>
</evidence>
<reference evidence="12 15" key="2">
    <citation type="submission" date="2011-04" db="EMBL/GenBank/DDBJ databases">
        <title>The complete genome of Selenomonas sputigena DSM 20758.</title>
        <authorList>
            <consortium name="US DOE Joint Genome Institute (JGI-PGF)"/>
            <person name="Lucas S."/>
            <person name="Copeland A."/>
            <person name="Lapidus A."/>
            <person name="Bruce D."/>
            <person name="Goodwin L."/>
            <person name="Pitluck S."/>
            <person name="Peters L."/>
            <person name="Kyrpides N."/>
            <person name="Mavromatis K."/>
            <person name="Ivanova N."/>
            <person name="Ovchinnikova G."/>
            <person name="Teshima H."/>
            <person name="Detter J.C."/>
            <person name="Tapia R."/>
            <person name="Han C."/>
            <person name="Land M."/>
            <person name="Hauser L."/>
            <person name="Markowitz V."/>
            <person name="Cheng J.-F."/>
            <person name="Hugenholtz P."/>
            <person name="Woyke T."/>
            <person name="Wu D."/>
            <person name="Gronow S."/>
            <person name="Wellnitz S."/>
            <person name="Schneider S."/>
            <person name="Klenk H.-P."/>
            <person name="Eisen J.A."/>
        </authorList>
    </citation>
    <scope>NUCLEOTIDE SEQUENCE [LARGE SCALE GENOMIC DNA]</scope>
    <source>
        <strain evidence="12">ATCC 35185</strain>
        <strain evidence="15">ATCC 35185 / DSM 20758 / VPI D19B-28</strain>
    </source>
</reference>
<dbReference type="Pfam" id="PF00488">
    <property type="entry name" value="MutS_V"/>
    <property type="match status" value="1"/>
</dbReference>
<feature type="domain" description="DNA mismatch repair proteins mutS family" evidence="11">
    <location>
        <begin position="687"/>
        <end position="703"/>
    </location>
</feature>
<dbReference type="GO" id="GO:0140664">
    <property type="term" value="F:ATP-dependent DNA damage sensor activity"/>
    <property type="evidence" value="ECO:0007669"/>
    <property type="project" value="InterPro"/>
</dbReference>
<evidence type="ECO:0000256" key="1">
    <source>
        <dbReference type="ARBA" id="ARBA00006271"/>
    </source>
</evidence>
<dbReference type="SMART" id="SM00534">
    <property type="entry name" value="MUTSac"/>
    <property type="match status" value="1"/>
</dbReference>
<dbReference type="AlphaFoldDB" id="C9LUL0"/>